<organism evidence="5">
    <name type="scientific">Mizugakiibacter sediminis</name>
    <dbReference type="NCBI Taxonomy" id="1475481"/>
    <lineage>
        <taxon>Bacteria</taxon>
        <taxon>Pseudomonadati</taxon>
        <taxon>Pseudomonadota</taxon>
        <taxon>Gammaproteobacteria</taxon>
        <taxon>Lysobacterales</taxon>
        <taxon>Rhodanobacteraceae</taxon>
        <taxon>Mizugakiibacter</taxon>
    </lineage>
</organism>
<dbReference type="CDD" id="cd01297">
    <property type="entry name" value="D-aminoacylase"/>
    <property type="match status" value="1"/>
</dbReference>
<dbReference type="InterPro" id="IPR011059">
    <property type="entry name" value="Metal-dep_hydrolase_composite"/>
</dbReference>
<accession>A0A0S6YYR5</accession>
<comment type="similarity">
    <text evidence="1">Belongs to the metallo-dependent hydrolases superfamily. NagA family.</text>
</comment>
<feature type="domain" description="Amidohydrolase 3" evidence="4">
    <location>
        <begin position="89"/>
        <end position="559"/>
    </location>
</feature>
<reference evidence="5" key="1">
    <citation type="submission" date="2015-03" db="EMBL/GenBank/DDBJ databases">
        <title>Draft genome sequence of Mizugakiibacter sediminis skMP5.</title>
        <authorList>
            <person name="Watanabe T."/>
            <person name="Kojima H."/>
            <person name="Fukui M."/>
        </authorList>
    </citation>
    <scope>NUCLEOTIDE SEQUENCE</scope>
    <source>
        <strain evidence="5">SkMP5</strain>
    </source>
</reference>
<dbReference type="PROSITE" id="PS51257">
    <property type="entry name" value="PROKAR_LIPOPROTEIN"/>
    <property type="match status" value="1"/>
</dbReference>
<dbReference type="EMBL" id="DF952378">
    <property type="protein sequence ID" value="GAN44473.1"/>
    <property type="molecule type" value="Genomic_DNA"/>
</dbReference>
<dbReference type="Gene3D" id="3.20.20.140">
    <property type="entry name" value="Metal-dependent hydrolases"/>
    <property type="match status" value="3"/>
</dbReference>
<feature type="signal peptide" evidence="3">
    <location>
        <begin position="1"/>
        <end position="19"/>
    </location>
</feature>
<keyword evidence="2" id="KW-0378">Hydrolase</keyword>
<sequence>MLRKTIVAAFVLLLCACAAQPPRQETADASVPAAPPAAPAPVPPPDYDLIIRHGTVYDGSGAPGVVADVGVRGDRVAVVGNLDAATAKREIDAGGLAVAPGFINMLSWAPDALIADGRSLSDLKQGVTLEVFGEGWSYGPLTPAMKQEMTAEQGDIRYPITWTSLGEFLDTLAAKGIAPNIASFVGATTVRQHELGNADRAPTPEELARMQDLVRQAMREGALGVGSALIYAPGAYARTDELVALAQAAAPFGGAYVSHMRSEGDRLLQGIDELIAIARTAGVHAEAYHLKAAGKANWPKMREAIARIEEARAQGLSVGANMYTYTAGATGLYACMPPAVQEGGLDAWIARLQQPAVRQRLLRDMRRPGKGWENLCVAAGSAKNILLIGFKTEKLKPLIGKTLAEVAAMRRESPEEAIIDLIVEDHSRIDAAFFLMSEANVRLGLEQPWVTLGSDEGSYAPEGVFLKSQPHPRAYGNFARFLGRYVRDEHVDTLADAIRRLNALPAENLKLRDRGRLAGGYYADIVVFDPATIADHATYAAPRRYATGVRDVFVNGVQVLADGEPTGALPGRVVRGPGWTGWASAGAAADQGQ</sequence>
<feature type="chain" id="PRO_5006632618" evidence="3">
    <location>
        <begin position="20"/>
        <end position="593"/>
    </location>
</feature>
<dbReference type="AlphaFoldDB" id="A0A0S6YYR5"/>
<dbReference type="PANTHER" id="PTHR11113">
    <property type="entry name" value="N-ACETYLGLUCOSAMINE-6-PHOSPHATE DEACETYLASE"/>
    <property type="match status" value="1"/>
</dbReference>
<evidence type="ECO:0000313" key="5">
    <source>
        <dbReference type="EMBL" id="GAN44473.1"/>
    </source>
</evidence>
<dbReference type="GO" id="GO:0008448">
    <property type="term" value="F:N-acetylglucosamine-6-phosphate deacetylase activity"/>
    <property type="evidence" value="ECO:0007669"/>
    <property type="project" value="TreeGrafter"/>
</dbReference>
<dbReference type="InterPro" id="IPR032466">
    <property type="entry name" value="Metal_Hydrolase"/>
</dbReference>
<evidence type="ECO:0000259" key="4">
    <source>
        <dbReference type="Pfam" id="PF07969"/>
    </source>
</evidence>
<protein>
    <submittedName>
        <fullName evidence="5">Aminoacylase</fullName>
    </submittedName>
</protein>
<dbReference type="PANTHER" id="PTHR11113:SF14">
    <property type="entry name" value="N-ACETYLGLUCOSAMINE-6-PHOSPHATE DEACETYLASE"/>
    <property type="match status" value="1"/>
</dbReference>
<dbReference type="Pfam" id="PF07969">
    <property type="entry name" value="Amidohydro_3"/>
    <property type="match status" value="1"/>
</dbReference>
<dbReference type="HOGENOM" id="CLU_016107_2_1_6"/>
<evidence type="ECO:0000256" key="2">
    <source>
        <dbReference type="ARBA" id="ARBA00022801"/>
    </source>
</evidence>
<dbReference type="SUPFAM" id="SSF51556">
    <property type="entry name" value="Metallo-dependent hydrolases"/>
    <property type="match status" value="1"/>
</dbReference>
<gene>
    <name evidence="5" type="ORF">MBSD_1008</name>
</gene>
<dbReference type="SUPFAM" id="SSF51338">
    <property type="entry name" value="Composite domain of metallo-dependent hydrolases"/>
    <property type="match status" value="1"/>
</dbReference>
<dbReference type="OrthoDB" id="9766983at2"/>
<name>A0A0S6YYR5_9GAMM</name>
<evidence type="ECO:0000256" key="3">
    <source>
        <dbReference type="SAM" id="SignalP"/>
    </source>
</evidence>
<proteinExistence type="inferred from homology"/>
<dbReference type="RefSeq" id="WP_082306509.1">
    <property type="nucleotide sequence ID" value="NZ_DF970177.1"/>
</dbReference>
<keyword evidence="3" id="KW-0732">Signal</keyword>
<dbReference type="InterPro" id="IPR013108">
    <property type="entry name" value="Amidohydro_3"/>
</dbReference>
<evidence type="ECO:0000256" key="1">
    <source>
        <dbReference type="ARBA" id="ARBA00010716"/>
    </source>
</evidence>
<dbReference type="GO" id="GO:0006046">
    <property type="term" value="P:N-acetylglucosamine catabolic process"/>
    <property type="evidence" value="ECO:0007669"/>
    <property type="project" value="TreeGrafter"/>
</dbReference>